<keyword evidence="1" id="KW-1185">Reference proteome</keyword>
<accession>A0A1I8AES1</accession>
<dbReference type="Proteomes" id="UP000095287">
    <property type="component" value="Unplaced"/>
</dbReference>
<sequence>MEYNHINNEKKIARIKNDEQKFYYNQTGAFRVWPTSANECLTKECEVEFCSVDDHVTRYARLPRPWPKDFMDKGKAFFLHSRKLFAIQFSPLSLLWKDIEGSEWEGRTIKNDYSVETYSHHQMSLNAGILYIVYSHKFPNKFPQIPHFPGTSRNHHPFQAGRGGDSKKLELPLILKISLT</sequence>
<evidence type="ECO:0000313" key="2">
    <source>
        <dbReference type="WBParaSite" id="L893_g5197.t1"/>
    </source>
</evidence>
<dbReference type="WBParaSite" id="L893_g5197.t1">
    <property type="protein sequence ID" value="L893_g5197.t1"/>
    <property type="gene ID" value="L893_g5197"/>
</dbReference>
<reference evidence="2" key="1">
    <citation type="submission" date="2016-11" db="UniProtKB">
        <authorList>
            <consortium name="WormBaseParasite"/>
        </authorList>
    </citation>
    <scope>IDENTIFICATION</scope>
</reference>
<name>A0A1I8AES1_9BILA</name>
<organism evidence="1 2">
    <name type="scientific">Steinernema glaseri</name>
    <dbReference type="NCBI Taxonomy" id="37863"/>
    <lineage>
        <taxon>Eukaryota</taxon>
        <taxon>Metazoa</taxon>
        <taxon>Ecdysozoa</taxon>
        <taxon>Nematoda</taxon>
        <taxon>Chromadorea</taxon>
        <taxon>Rhabditida</taxon>
        <taxon>Tylenchina</taxon>
        <taxon>Panagrolaimomorpha</taxon>
        <taxon>Strongyloidoidea</taxon>
        <taxon>Steinernematidae</taxon>
        <taxon>Steinernema</taxon>
    </lineage>
</organism>
<protein>
    <submittedName>
        <fullName evidence="2">Uncharacterized protein</fullName>
    </submittedName>
</protein>
<evidence type="ECO:0000313" key="1">
    <source>
        <dbReference type="Proteomes" id="UP000095287"/>
    </source>
</evidence>
<dbReference type="AlphaFoldDB" id="A0A1I8AES1"/>
<proteinExistence type="predicted"/>